<gene>
    <name evidence="3" type="primary">smpB</name>
    <name evidence="5" type="ORF">A2827_03995</name>
</gene>
<evidence type="ECO:0000256" key="2">
    <source>
        <dbReference type="ARBA" id="ARBA00022884"/>
    </source>
</evidence>
<comment type="subcellular location">
    <subcellularLocation>
        <location evidence="3">Cytoplasm</location>
    </subcellularLocation>
    <text evidence="3">The tmRNA-SmpB complex associates with stalled 70S ribosomes.</text>
</comment>
<dbReference type="STRING" id="1802158.A2827_03995"/>
<comment type="caution">
    <text evidence="5">The sequence shown here is derived from an EMBL/GenBank/DDBJ whole genome shotgun (WGS) entry which is preliminary data.</text>
</comment>
<dbReference type="PROSITE" id="PS01317">
    <property type="entry name" value="SSRP"/>
    <property type="match status" value="1"/>
</dbReference>
<feature type="region of interest" description="Disordered" evidence="4">
    <location>
        <begin position="128"/>
        <end position="148"/>
    </location>
</feature>
<evidence type="ECO:0000256" key="1">
    <source>
        <dbReference type="ARBA" id="ARBA00022490"/>
    </source>
</evidence>
<protein>
    <recommendedName>
        <fullName evidence="3">SsrA-binding protein</fullName>
    </recommendedName>
    <alternativeName>
        <fullName evidence="3">Small protein B</fullName>
    </alternativeName>
</protein>
<evidence type="ECO:0000313" key="5">
    <source>
        <dbReference type="EMBL" id="OGZ57830.1"/>
    </source>
</evidence>
<dbReference type="Pfam" id="PF01668">
    <property type="entry name" value="SmpB"/>
    <property type="match status" value="1"/>
</dbReference>
<accession>A0A1G2H679</accession>
<comment type="function">
    <text evidence="3">Required for rescue of stalled ribosomes mediated by trans-translation. Binds to transfer-messenger RNA (tmRNA), required for stable association of tmRNA with ribosomes. tmRNA and SmpB together mimic tRNA shape, replacing the anticodon stem-loop with SmpB. tmRNA is encoded by the ssrA gene; the 2 termini fold to resemble tRNA(Ala) and it encodes a 'tag peptide', a short internal open reading frame. During trans-translation Ala-aminoacylated tmRNA acts like a tRNA, entering the A-site of stalled ribosomes, displacing the stalled mRNA. The ribosome then switches to translate the ORF on the tmRNA; the nascent peptide is terminated with the 'tag peptide' encoded by the tmRNA and targeted for degradation. The ribosome is freed to recommence translation, which seems to be the essential function of trans-translation.</text>
</comment>
<dbReference type="InterPro" id="IPR020081">
    <property type="entry name" value="SsrA-bd_prot_CS"/>
</dbReference>
<dbReference type="InterPro" id="IPR023620">
    <property type="entry name" value="SmpB"/>
</dbReference>
<dbReference type="GO" id="GO:0070930">
    <property type="term" value="P:trans-translation-dependent protein tagging"/>
    <property type="evidence" value="ECO:0007669"/>
    <property type="project" value="TreeGrafter"/>
</dbReference>
<proteinExistence type="inferred from homology"/>
<dbReference type="PANTHER" id="PTHR30308:SF2">
    <property type="entry name" value="SSRA-BINDING PROTEIN"/>
    <property type="match status" value="1"/>
</dbReference>
<dbReference type="NCBIfam" id="TIGR00086">
    <property type="entry name" value="smpB"/>
    <property type="match status" value="1"/>
</dbReference>
<dbReference type="GO" id="GO:0070929">
    <property type="term" value="P:trans-translation"/>
    <property type="evidence" value="ECO:0007669"/>
    <property type="project" value="UniProtKB-UniRule"/>
</dbReference>
<dbReference type="Proteomes" id="UP000177932">
    <property type="component" value="Unassembled WGS sequence"/>
</dbReference>
<evidence type="ECO:0000313" key="6">
    <source>
        <dbReference type="Proteomes" id="UP000177932"/>
    </source>
</evidence>
<sequence length="148" mass="16922">MPTIAKNKRAYFDYNILETIEAGIVLAGYEVKSVKLGHISLKGAFVTIKDNEAYLLNADISPYQPANMPKDYDSARSRKLLLNRREIAHLIGKSKIQGLTVLPLSMYTKKTKIKVEIAVAKGKKKYEKRETLKKKESDKEIRKTMKYE</sequence>
<dbReference type="EMBL" id="MHOD01000021">
    <property type="protein sequence ID" value="OGZ57830.1"/>
    <property type="molecule type" value="Genomic_DNA"/>
</dbReference>
<dbReference type="InterPro" id="IPR000037">
    <property type="entry name" value="SsrA-bd_prot"/>
</dbReference>
<keyword evidence="1 3" id="KW-0963">Cytoplasm</keyword>
<dbReference type="NCBIfam" id="NF003843">
    <property type="entry name" value="PRK05422.1"/>
    <property type="match status" value="1"/>
</dbReference>
<organism evidence="5 6">
    <name type="scientific">Candidatus Spechtbacteria bacterium RIFCSPHIGHO2_01_FULL_43_30</name>
    <dbReference type="NCBI Taxonomy" id="1802158"/>
    <lineage>
        <taxon>Bacteria</taxon>
        <taxon>Candidatus Spechtiibacteriota</taxon>
    </lineage>
</organism>
<dbReference type="GO" id="GO:0003723">
    <property type="term" value="F:RNA binding"/>
    <property type="evidence" value="ECO:0007669"/>
    <property type="project" value="UniProtKB-UniRule"/>
</dbReference>
<dbReference type="PANTHER" id="PTHR30308">
    <property type="entry name" value="TMRNA-BINDING COMPONENT OF TRANS-TRANSLATION TAGGING COMPLEX"/>
    <property type="match status" value="1"/>
</dbReference>
<dbReference type="HAMAP" id="MF_00023">
    <property type="entry name" value="SmpB"/>
    <property type="match status" value="1"/>
</dbReference>
<dbReference type="GO" id="GO:0005829">
    <property type="term" value="C:cytosol"/>
    <property type="evidence" value="ECO:0007669"/>
    <property type="project" value="TreeGrafter"/>
</dbReference>
<dbReference type="CDD" id="cd09294">
    <property type="entry name" value="SmpB"/>
    <property type="match status" value="1"/>
</dbReference>
<evidence type="ECO:0000256" key="4">
    <source>
        <dbReference type="SAM" id="MobiDB-lite"/>
    </source>
</evidence>
<dbReference type="Gene3D" id="2.40.280.10">
    <property type="match status" value="1"/>
</dbReference>
<dbReference type="AlphaFoldDB" id="A0A1G2H679"/>
<name>A0A1G2H679_9BACT</name>
<reference evidence="5 6" key="1">
    <citation type="journal article" date="2016" name="Nat. Commun.">
        <title>Thousands of microbial genomes shed light on interconnected biogeochemical processes in an aquifer system.</title>
        <authorList>
            <person name="Anantharaman K."/>
            <person name="Brown C.T."/>
            <person name="Hug L.A."/>
            <person name="Sharon I."/>
            <person name="Castelle C.J."/>
            <person name="Probst A.J."/>
            <person name="Thomas B.C."/>
            <person name="Singh A."/>
            <person name="Wilkins M.J."/>
            <person name="Karaoz U."/>
            <person name="Brodie E.L."/>
            <person name="Williams K.H."/>
            <person name="Hubbard S.S."/>
            <person name="Banfield J.F."/>
        </authorList>
    </citation>
    <scope>NUCLEOTIDE SEQUENCE [LARGE SCALE GENOMIC DNA]</scope>
</reference>
<comment type="similarity">
    <text evidence="3">Belongs to the SmpB family.</text>
</comment>
<keyword evidence="2 3" id="KW-0694">RNA-binding</keyword>
<dbReference type="SUPFAM" id="SSF74982">
    <property type="entry name" value="Small protein B (SmpB)"/>
    <property type="match status" value="1"/>
</dbReference>
<evidence type="ECO:0000256" key="3">
    <source>
        <dbReference type="HAMAP-Rule" id="MF_00023"/>
    </source>
</evidence>